<evidence type="ECO:0008006" key="4">
    <source>
        <dbReference type="Google" id="ProtNLM"/>
    </source>
</evidence>
<dbReference type="Proteomes" id="UP001292094">
    <property type="component" value="Unassembled WGS sequence"/>
</dbReference>
<evidence type="ECO:0000256" key="1">
    <source>
        <dbReference type="SAM" id="MobiDB-lite"/>
    </source>
</evidence>
<gene>
    <name evidence="2" type="ORF">Pmani_004103</name>
</gene>
<comment type="caution">
    <text evidence="2">The sequence shown here is derived from an EMBL/GenBank/DDBJ whole genome shotgun (WGS) entry which is preliminary data.</text>
</comment>
<feature type="compositionally biased region" description="Low complexity" evidence="1">
    <location>
        <begin position="204"/>
        <end position="214"/>
    </location>
</feature>
<organism evidence="2 3">
    <name type="scientific">Petrolisthes manimaculis</name>
    <dbReference type="NCBI Taxonomy" id="1843537"/>
    <lineage>
        <taxon>Eukaryota</taxon>
        <taxon>Metazoa</taxon>
        <taxon>Ecdysozoa</taxon>
        <taxon>Arthropoda</taxon>
        <taxon>Crustacea</taxon>
        <taxon>Multicrustacea</taxon>
        <taxon>Malacostraca</taxon>
        <taxon>Eumalacostraca</taxon>
        <taxon>Eucarida</taxon>
        <taxon>Decapoda</taxon>
        <taxon>Pleocyemata</taxon>
        <taxon>Anomura</taxon>
        <taxon>Galatheoidea</taxon>
        <taxon>Porcellanidae</taxon>
        <taxon>Petrolisthes</taxon>
    </lineage>
</organism>
<accession>A0AAE1UIU8</accession>
<dbReference type="PANTHER" id="PTHR46409">
    <property type="entry name" value="HTH PSQ-TYPE DOMAIN-CONTAINING PROTEIN"/>
    <property type="match status" value="1"/>
</dbReference>
<dbReference type="EMBL" id="JAWZYT010000287">
    <property type="protein sequence ID" value="KAK4325322.1"/>
    <property type="molecule type" value="Genomic_DNA"/>
</dbReference>
<evidence type="ECO:0000313" key="2">
    <source>
        <dbReference type="EMBL" id="KAK4325322.1"/>
    </source>
</evidence>
<feature type="region of interest" description="Disordered" evidence="1">
    <location>
        <begin position="200"/>
        <end position="226"/>
    </location>
</feature>
<name>A0AAE1UIU8_9EUCA</name>
<evidence type="ECO:0000313" key="3">
    <source>
        <dbReference type="Proteomes" id="UP001292094"/>
    </source>
</evidence>
<protein>
    <recommendedName>
        <fullName evidence="4">DUF4371 domain-containing protein</fullName>
    </recommendedName>
</protein>
<proteinExistence type="predicted"/>
<reference evidence="2" key="1">
    <citation type="submission" date="2023-11" db="EMBL/GenBank/DDBJ databases">
        <title>Genome assemblies of two species of porcelain crab, Petrolisthes cinctipes and Petrolisthes manimaculis (Anomura: Porcellanidae).</title>
        <authorList>
            <person name="Angst P."/>
        </authorList>
    </citation>
    <scope>NUCLEOTIDE SEQUENCE</scope>
    <source>
        <strain evidence="2">PB745_02</strain>
        <tissue evidence="2">Gill</tissue>
    </source>
</reference>
<keyword evidence="3" id="KW-1185">Reference proteome</keyword>
<dbReference type="PANTHER" id="PTHR46409:SF1">
    <property type="entry name" value="HTH PSQ-TYPE DOMAIN-CONTAINING PROTEIN"/>
    <property type="match status" value="1"/>
</dbReference>
<dbReference type="AlphaFoldDB" id="A0AAE1UIU8"/>
<sequence length="730" mass="82046">MASTRQSTLCPVFGEPKEHIGSNLPTYKQVMKHFLFVKLQLKKTSYNPPLHASFKNVATHLLQVWQKASIPSVTSDRIIAMLKAYHDKYANILKTLSSTSIKKETFNKKLDEFKQKSHELFDISACKCVSFSKCSCRKEKKVPLQEKPFLLDQRSERKMAIGSVDVQESNRMIKKLMRSQPSTSKGIPASQSSVRVKNLALPESSGDSDSCSSGYEPSSSTKRRIERAETNPALELKSLAILSDKTGVSDRAAATIATVVLQEANVVGEKDESIIIDRHKIRRARKRVRQELQENLLIEEPLESIYFDGRKDLTKVTDGLGHLQLVREEHISLIQEPGAHYIGHLTPDSGTSKCIASTIIDFLSSKEVDTSKVVAIGCDGTPVNTGLKGGVIRLIEEKLGRPVHWFVCLLHANELPLRHLIHAIDGKTTGPTTFTGKIGKQLADCEKNEVIDFEPIQSENIVVDQDILSTDQKYLLMIYLAVSSGICPQNLAKMKPGKIHHARWLTTANRILRLYISTVAPSESLKILVQYIMKVYIPVWFKVKCNPSADQGAKHLHQLILKSQFLPEKYRTIVNKVIQNNSYFAHSENLLLAMIHDSNAVIRKLGICKIIKARTEGQTSLRQFKLPKLLFDAQEYHFMINWQTTQLAEPSLTKHLSTDLLTDIQRGSADLPPLTSFCNHTQAVERCIKMVTDASSTVVGMEARDGLIRSKLEGRKKLPRFETKRDYLFS</sequence>